<protein>
    <submittedName>
        <fullName evidence="5">Pyruvate dehydrogenase E1 component alpha subunit</fullName>
    </submittedName>
</protein>
<dbReference type="Gene3D" id="3.40.50.970">
    <property type="match status" value="1"/>
</dbReference>
<name>A0A1H0EKT4_9PSED</name>
<keyword evidence="3" id="KW-0786">Thiamine pyrophosphate</keyword>
<keyword evidence="6" id="KW-1185">Reference proteome</keyword>
<dbReference type="AlphaFoldDB" id="A0A1H0EKT4"/>
<dbReference type="InterPro" id="IPR050642">
    <property type="entry name" value="PDH_E1_Alpha_Subunit"/>
</dbReference>
<evidence type="ECO:0000259" key="4">
    <source>
        <dbReference type="Pfam" id="PF00676"/>
    </source>
</evidence>
<dbReference type="PANTHER" id="PTHR11516:SF60">
    <property type="entry name" value="PYRUVATE DEHYDROGENASE E1 COMPONENT SUBUNIT ALPHA"/>
    <property type="match status" value="1"/>
</dbReference>
<dbReference type="SUPFAM" id="SSF52518">
    <property type="entry name" value="Thiamin diphosphate-binding fold (THDP-binding)"/>
    <property type="match status" value="1"/>
</dbReference>
<dbReference type="OrthoDB" id="9766715at2"/>
<sequence>MTSATSPGSAVLLDIYRRAHLIKTADDRFIELIKAGQIASPYYSTRGQELIPASISVNLRADDYVITTYRGIHDQLAKGIPLRPFVAEFMGRATGTCKGKGGPMHITHMASGLPVTTGVVGSGLPIANGLAWASQLRKTGQVTVCNFGDGASNIGAFHEALNLASVWKLPVIFVCQNNGYAEHTKYEYGTGARAIVDRAIGYGMHGIQCNGNDAVEMCNAAREAIERARSGQGPTLIEAKTFRFRGHLLGDDSHYISKEEMAAAVAADPMPALRAWLIAQGHASDEQLAAIEGTNVSEFEDAVQFGLSSPYPDASELQRDVYAEEISA</sequence>
<dbReference type="EMBL" id="FNIJ01000005">
    <property type="protein sequence ID" value="SDN82925.1"/>
    <property type="molecule type" value="Genomic_DNA"/>
</dbReference>
<dbReference type="Proteomes" id="UP000242957">
    <property type="component" value="Unassembled WGS sequence"/>
</dbReference>
<proteinExistence type="predicted"/>
<dbReference type="PANTHER" id="PTHR11516">
    <property type="entry name" value="PYRUVATE DEHYDROGENASE E1 COMPONENT, ALPHA SUBUNIT BACTERIAL AND ORGANELLAR"/>
    <property type="match status" value="1"/>
</dbReference>
<dbReference type="InterPro" id="IPR029061">
    <property type="entry name" value="THDP-binding"/>
</dbReference>
<dbReference type="InterPro" id="IPR001017">
    <property type="entry name" value="DH_E1"/>
</dbReference>
<comment type="cofactor">
    <cofactor evidence="1">
        <name>thiamine diphosphate</name>
        <dbReference type="ChEBI" id="CHEBI:58937"/>
    </cofactor>
</comment>
<evidence type="ECO:0000313" key="6">
    <source>
        <dbReference type="Proteomes" id="UP000242957"/>
    </source>
</evidence>
<keyword evidence="2" id="KW-0560">Oxidoreductase</keyword>
<organism evidence="5 6">
    <name type="scientific">Pseudomonas jinjuensis</name>
    <dbReference type="NCBI Taxonomy" id="198616"/>
    <lineage>
        <taxon>Bacteria</taxon>
        <taxon>Pseudomonadati</taxon>
        <taxon>Pseudomonadota</taxon>
        <taxon>Gammaproteobacteria</taxon>
        <taxon>Pseudomonadales</taxon>
        <taxon>Pseudomonadaceae</taxon>
        <taxon>Pseudomonas</taxon>
    </lineage>
</organism>
<accession>A0A1H0EKT4</accession>
<feature type="domain" description="Dehydrogenase E1 component" evidence="4">
    <location>
        <begin position="19"/>
        <end position="313"/>
    </location>
</feature>
<dbReference type="STRING" id="198616.SAMN05216193_105212"/>
<keyword evidence="5" id="KW-0670">Pyruvate</keyword>
<reference evidence="6" key="1">
    <citation type="submission" date="2016-10" db="EMBL/GenBank/DDBJ databases">
        <authorList>
            <person name="Varghese N."/>
            <person name="Submissions S."/>
        </authorList>
    </citation>
    <scope>NUCLEOTIDE SEQUENCE [LARGE SCALE GENOMIC DNA]</scope>
    <source>
        <strain evidence="6">JCM 21621</strain>
    </source>
</reference>
<evidence type="ECO:0000313" key="5">
    <source>
        <dbReference type="EMBL" id="SDN82925.1"/>
    </source>
</evidence>
<evidence type="ECO:0000256" key="3">
    <source>
        <dbReference type="ARBA" id="ARBA00023052"/>
    </source>
</evidence>
<gene>
    <name evidence="5" type="ORF">SAMN05216193_105212</name>
</gene>
<evidence type="ECO:0000256" key="2">
    <source>
        <dbReference type="ARBA" id="ARBA00023002"/>
    </source>
</evidence>
<dbReference type="RefSeq" id="WP_084310526.1">
    <property type="nucleotide sequence ID" value="NZ_FNIJ01000005.1"/>
</dbReference>
<evidence type="ECO:0000256" key="1">
    <source>
        <dbReference type="ARBA" id="ARBA00001964"/>
    </source>
</evidence>
<dbReference type="GO" id="GO:0006086">
    <property type="term" value="P:pyruvate decarboxylation to acetyl-CoA"/>
    <property type="evidence" value="ECO:0007669"/>
    <property type="project" value="TreeGrafter"/>
</dbReference>
<dbReference type="GO" id="GO:0004739">
    <property type="term" value="F:pyruvate dehydrogenase (acetyl-transferring) activity"/>
    <property type="evidence" value="ECO:0007669"/>
    <property type="project" value="TreeGrafter"/>
</dbReference>
<dbReference type="CDD" id="cd02000">
    <property type="entry name" value="TPP_E1_PDC_ADC_BCADC"/>
    <property type="match status" value="1"/>
</dbReference>
<dbReference type="Pfam" id="PF00676">
    <property type="entry name" value="E1_dh"/>
    <property type="match status" value="1"/>
</dbReference>